<keyword evidence="3" id="KW-1185">Reference proteome</keyword>
<feature type="domain" description="DUF8039" evidence="1">
    <location>
        <begin position="62"/>
        <end position="117"/>
    </location>
</feature>
<evidence type="ECO:0000313" key="2">
    <source>
        <dbReference type="EnsemblPlants" id="OB11G19640.1"/>
    </source>
</evidence>
<dbReference type="InterPro" id="IPR058352">
    <property type="entry name" value="DUF8039"/>
</dbReference>
<dbReference type="AlphaFoldDB" id="J3N828"/>
<evidence type="ECO:0000259" key="1">
    <source>
        <dbReference type="Pfam" id="PF26133"/>
    </source>
</evidence>
<evidence type="ECO:0000313" key="3">
    <source>
        <dbReference type="Proteomes" id="UP000006038"/>
    </source>
</evidence>
<dbReference type="EnsemblPlants" id="OB11G19640.1">
    <property type="protein sequence ID" value="OB11G19640.1"/>
    <property type="gene ID" value="OB11G19640"/>
</dbReference>
<dbReference type="Proteomes" id="UP000006038">
    <property type="component" value="Chromosome 11"/>
</dbReference>
<sequence>MARVDRSSGAMIGDWAATMNFSRPTEEKMEIGGENGGVHCVCLCWSGIHPYIKYMISMHARYAMCILRVRVTPTWCSDAAEGQGYKPTDTTKVHGVDLVAGHAKVQVDMVKDDWLTWSFVDAENNSQGSHV</sequence>
<dbReference type="Gramene" id="OB11G19640.1">
    <property type="protein sequence ID" value="OB11G19640.1"/>
    <property type="gene ID" value="OB11G19640"/>
</dbReference>
<dbReference type="Pfam" id="PF26133">
    <property type="entry name" value="DUF8039"/>
    <property type="match status" value="1"/>
</dbReference>
<name>J3N828_ORYBR</name>
<reference evidence="2" key="2">
    <citation type="submission" date="2013-04" db="UniProtKB">
        <authorList>
            <consortium name="EnsemblPlants"/>
        </authorList>
    </citation>
    <scope>IDENTIFICATION</scope>
</reference>
<protein>
    <recommendedName>
        <fullName evidence="1">DUF8039 domain-containing protein</fullName>
    </recommendedName>
</protein>
<accession>J3N828</accession>
<dbReference type="HOGENOM" id="CLU_1930765_0_0_1"/>
<organism evidence="2">
    <name type="scientific">Oryza brachyantha</name>
    <name type="common">malo sina</name>
    <dbReference type="NCBI Taxonomy" id="4533"/>
    <lineage>
        <taxon>Eukaryota</taxon>
        <taxon>Viridiplantae</taxon>
        <taxon>Streptophyta</taxon>
        <taxon>Embryophyta</taxon>
        <taxon>Tracheophyta</taxon>
        <taxon>Spermatophyta</taxon>
        <taxon>Magnoliopsida</taxon>
        <taxon>Liliopsida</taxon>
        <taxon>Poales</taxon>
        <taxon>Poaceae</taxon>
        <taxon>BOP clade</taxon>
        <taxon>Oryzoideae</taxon>
        <taxon>Oryzeae</taxon>
        <taxon>Oryzinae</taxon>
        <taxon>Oryza</taxon>
    </lineage>
</organism>
<proteinExistence type="predicted"/>
<reference evidence="2" key="1">
    <citation type="journal article" date="2013" name="Nat. Commun.">
        <title>Whole-genome sequencing of Oryza brachyantha reveals mechanisms underlying Oryza genome evolution.</title>
        <authorList>
            <person name="Chen J."/>
            <person name="Huang Q."/>
            <person name="Gao D."/>
            <person name="Wang J."/>
            <person name="Lang Y."/>
            <person name="Liu T."/>
            <person name="Li B."/>
            <person name="Bai Z."/>
            <person name="Luis Goicoechea J."/>
            <person name="Liang C."/>
            <person name="Chen C."/>
            <person name="Zhang W."/>
            <person name="Sun S."/>
            <person name="Liao Y."/>
            <person name="Zhang X."/>
            <person name="Yang L."/>
            <person name="Song C."/>
            <person name="Wang M."/>
            <person name="Shi J."/>
            <person name="Liu G."/>
            <person name="Liu J."/>
            <person name="Zhou H."/>
            <person name="Zhou W."/>
            <person name="Yu Q."/>
            <person name="An N."/>
            <person name="Chen Y."/>
            <person name="Cai Q."/>
            <person name="Wang B."/>
            <person name="Liu B."/>
            <person name="Min J."/>
            <person name="Huang Y."/>
            <person name="Wu H."/>
            <person name="Li Z."/>
            <person name="Zhang Y."/>
            <person name="Yin Y."/>
            <person name="Song W."/>
            <person name="Jiang J."/>
            <person name="Jackson S.A."/>
            <person name="Wing R.A."/>
            <person name="Wang J."/>
            <person name="Chen M."/>
        </authorList>
    </citation>
    <scope>NUCLEOTIDE SEQUENCE [LARGE SCALE GENOMIC DNA]</scope>
    <source>
        <strain evidence="2">cv. IRGC 101232</strain>
    </source>
</reference>